<reference evidence="1 2" key="1">
    <citation type="submission" date="2016-04" db="EMBL/GenBank/DDBJ databases">
        <title>Genome analyses suggest a sexual origin of heterokaryosis in a supposedly ancient asexual fungus.</title>
        <authorList>
            <person name="Ropars J."/>
            <person name="Sedzielewska K."/>
            <person name="Noel J."/>
            <person name="Charron P."/>
            <person name="Farinelli L."/>
            <person name="Marton T."/>
            <person name="Kruger M."/>
            <person name="Pelin A."/>
            <person name="Brachmann A."/>
            <person name="Corradi N."/>
        </authorList>
    </citation>
    <scope>NUCLEOTIDE SEQUENCE [LARGE SCALE GENOMIC DNA]</scope>
    <source>
        <strain evidence="1 2">C2</strain>
    </source>
</reference>
<dbReference type="AlphaFoldDB" id="A0A2N1MPZ0"/>
<name>A0A2N1MPZ0_9GLOM</name>
<comment type="caution">
    <text evidence="1">The sequence shown here is derived from an EMBL/GenBank/DDBJ whole genome shotgun (WGS) entry which is preliminary data.</text>
</comment>
<dbReference type="EMBL" id="LLXL01001590">
    <property type="protein sequence ID" value="PKK63713.1"/>
    <property type="molecule type" value="Genomic_DNA"/>
</dbReference>
<protein>
    <submittedName>
        <fullName evidence="1">Uncharacterized protein</fullName>
    </submittedName>
</protein>
<proteinExistence type="predicted"/>
<sequence>MDYCEYVNENSTSNDEKNELHIILVIGVKVEYYLSPNRMKGLTIKQNKHEIKQKI</sequence>
<reference evidence="1 2" key="2">
    <citation type="submission" date="2017-10" db="EMBL/GenBank/DDBJ databases">
        <title>Extensive intraspecific genome diversity in a model arbuscular mycorrhizal fungus.</title>
        <authorList>
            <person name="Chen E.C.H."/>
            <person name="Morin E."/>
            <person name="Baudet D."/>
            <person name="Noel J."/>
            <person name="Ndikumana S."/>
            <person name="Charron P."/>
            <person name="St-Onge C."/>
            <person name="Giorgi J."/>
            <person name="Grigoriev I.V."/>
            <person name="Roux C."/>
            <person name="Martin F.M."/>
            <person name="Corradi N."/>
        </authorList>
    </citation>
    <scope>NUCLEOTIDE SEQUENCE [LARGE SCALE GENOMIC DNA]</scope>
    <source>
        <strain evidence="1 2">C2</strain>
    </source>
</reference>
<dbReference type="Proteomes" id="UP000233469">
    <property type="component" value="Unassembled WGS sequence"/>
</dbReference>
<evidence type="ECO:0000313" key="1">
    <source>
        <dbReference type="EMBL" id="PKK63713.1"/>
    </source>
</evidence>
<gene>
    <name evidence="1" type="ORF">RhiirC2_788511</name>
</gene>
<organism evidence="1 2">
    <name type="scientific">Rhizophagus irregularis</name>
    <dbReference type="NCBI Taxonomy" id="588596"/>
    <lineage>
        <taxon>Eukaryota</taxon>
        <taxon>Fungi</taxon>
        <taxon>Fungi incertae sedis</taxon>
        <taxon>Mucoromycota</taxon>
        <taxon>Glomeromycotina</taxon>
        <taxon>Glomeromycetes</taxon>
        <taxon>Glomerales</taxon>
        <taxon>Glomeraceae</taxon>
        <taxon>Rhizophagus</taxon>
    </lineage>
</organism>
<accession>A0A2N1MPZ0</accession>
<evidence type="ECO:0000313" key="2">
    <source>
        <dbReference type="Proteomes" id="UP000233469"/>
    </source>
</evidence>